<dbReference type="Pfam" id="PF00246">
    <property type="entry name" value="Peptidase_M14"/>
    <property type="match status" value="1"/>
</dbReference>
<comment type="similarity">
    <text evidence="2">Belongs to the peptidase M14 family.</text>
</comment>
<feature type="domain" description="Peptidase M14" evidence="4">
    <location>
        <begin position="144"/>
        <end position="411"/>
    </location>
</feature>
<dbReference type="SUPFAM" id="SSF53187">
    <property type="entry name" value="Zn-dependent exopeptidases"/>
    <property type="match status" value="1"/>
</dbReference>
<evidence type="ECO:0000256" key="2">
    <source>
        <dbReference type="PROSITE-ProRule" id="PRU01379"/>
    </source>
</evidence>
<comment type="cofactor">
    <cofactor evidence="1">
        <name>Zn(2+)</name>
        <dbReference type="ChEBI" id="CHEBI:29105"/>
    </cofactor>
</comment>
<dbReference type="PANTHER" id="PTHR12756:SF11">
    <property type="entry name" value="CYTOSOLIC CARBOXYPEPTIDASE 1"/>
    <property type="match status" value="1"/>
</dbReference>
<reference evidence="5 6" key="1">
    <citation type="journal article" date="2016" name="Nat. Biotechnol.">
        <title>Measurement of bacterial replication rates in microbial communities.</title>
        <authorList>
            <person name="Brown C.T."/>
            <person name="Olm M.R."/>
            <person name="Thomas B.C."/>
            <person name="Banfield J.F."/>
        </authorList>
    </citation>
    <scope>NUCLEOTIDE SEQUENCE [LARGE SCALE GENOMIC DNA]</scope>
    <source>
        <strain evidence="5">CAG:67_53_122</strain>
    </source>
</reference>
<evidence type="ECO:0000313" key="6">
    <source>
        <dbReference type="Proteomes" id="UP000187417"/>
    </source>
</evidence>
<feature type="signal peptide" evidence="3">
    <location>
        <begin position="1"/>
        <end position="24"/>
    </location>
</feature>
<dbReference type="CDD" id="cd06234">
    <property type="entry name" value="M14_PaCCP-like"/>
    <property type="match status" value="1"/>
</dbReference>
<dbReference type="GO" id="GO:0008270">
    <property type="term" value="F:zinc ion binding"/>
    <property type="evidence" value="ECO:0007669"/>
    <property type="project" value="InterPro"/>
</dbReference>
<comment type="caution">
    <text evidence="5">The sequence shown here is derived from an EMBL/GenBank/DDBJ whole genome shotgun (WGS) entry which is preliminary data.</text>
</comment>
<sequence>MKALWMKIVLLAVALPGVWGNVAAQVTISADFDTGSIGSVRRIDSVRMLHAAKNSLEVMSFGIRSRIDPLNPVDTALLPSSRWFHFRLEGVKGKLMFLRIPNTEMVRPFYSYDGEEYLRFDAGECSLPQTVYKYFLHDTVYVAYFLPYSHARHKAKADEWACSPFVRRQRIGRSGEGRPIEMLILTDATVPDSLKRRVWIHSRVHTSEAPAAWYLEAMIDELLSDAPLSREILRRTVFYVVPETNPDGVRGGYSRSTAQGVNLEINWDRPDSLTQPEVRVLKRTIDSLSTERPFDVALNLHSQSAPFVTYWIHTAKSTSAKMYRRKMLLSALTVAHTPYYRPIDQRFSEAAPRYAEGWFWQRFGERTLAVTFETPYTYYNNDPAGEWVSRESLAELAHASLLALSDLLDLGGSERRQADSERMKARGKWLRRTAKDRQFFGGSYLVAERKGASVSFVFPDVAEGRYEVFKWIPGPLDKKFAREENRWQPIGEVVQEQAGRLVWRYQAAAPGDVLDVILLVPKSER</sequence>
<feature type="active site" description="Proton donor/acceptor" evidence="2">
    <location>
        <position position="373"/>
    </location>
</feature>
<dbReference type="InterPro" id="IPR050821">
    <property type="entry name" value="Cytosolic_carboxypeptidase"/>
</dbReference>
<dbReference type="AlphaFoldDB" id="A0A1Q6F466"/>
<accession>A0A1Q6F466</accession>
<protein>
    <recommendedName>
        <fullName evidence="4">Peptidase M14 domain-containing protein</fullName>
    </recommendedName>
</protein>
<gene>
    <name evidence="5" type="ORF">BHV66_08350</name>
</gene>
<evidence type="ECO:0000256" key="1">
    <source>
        <dbReference type="ARBA" id="ARBA00001947"/>
    </source>
</evidence>
<dbReference type="InterPro" id="IPR000834">
    <property type="entry name" value="Peptidase_M14"/>
</dbReference>
<dbReference type="EMBL" id="MNQH01000033">
    <property type="protein sequence ID" value="OKY93651.1"/>
    <property type="molecule type" value="Genomic_DNA"/>
</dbReference>
<evidence type="ECO:0000256" key="3">
    <source>
        <dbReference type="SAM" id="SignalP"/>
    </source>
</evidence>
<dbReference type="PROSITE" id="PS52035">
    <property type="entry name" value="PEPTIDASE_M14"/>
    <property type="match status" value="1"/>
</dbReference>
<feature type="chain" id="PRO_5013338988" description="Peptidase M14 domain-containing protein" evidence="3">
    <location>
        <begin position="25"/>
        <end position="525"/>
    </location>
</feature>
<evidence type="ECO:0000313" key="5">
    <source>
        <dbReference type="EMBL" id="OKY93651.1"/>
    </source>
</evidence>
<name>A0A1Q6F466_9BACT</name>
<dbReference type="GO" id="GO:0006508">
    <property type="term" value="P:proteolysis"/>
    <property type="evidence" value="ECO:0007669"/>
    <property type="project" value="InterPro"/>
</dbReference>
<keyword evidence="3" id="KW-0732">Signal</keyword>
<organism evidence="5 6">
    <name type="scientific">Alistipes putredinis</name>
    <dbReference type="NCBI Taxonomy" id="28117"/>
    <lineage>
        <taxon>Bacteria</taxon>
        <taxon>Pseudomonadati</taxon>
        <taxon>Bacteroidota</taxon>
        <taxon>Bacteroidia</taxon>
        <taxon>Bacteroidales</taxon>
        <taxon>Rikenellaceae</taxon>
        <taxon>Alistipes</taxon>
    </lineage>
</organism>
<dbReference type="GO" id="GO:0004181">
    <property type="term" value="F:metallocarboxypeptidase activity"/>
    <property type="evidence" value="ECO:0007669"/>
    <property type="project" value="InterPro"/>
</dbReference>
<dbReference type="SMART" id="SM00631">
    <property type="entry name" value="Zn_pept"/>
    <property type="match status" value="1"/>
</dbReference>
<dbReference type="RefSeq" id="WP_278339437.1">
    <property type="nucleotide sequence ID" value="NZ_DBFNPH010000055.1"/>
</dbReference>
<evidence type="ECO:0000259" key="4">
    <source>
        <dbReference type="PROSITE" id="PS52035"/>
    </source>
</evidence>
<dbReference type="Proteomes" id="UP000187417">
    <property type="component" value="Unassembled WGS sequence"/>
</dbReference>
<dbReference type="Gene3D" id="3.40.630.10">
    <property type="entry name" value="Zn peptidases"/>
    <property type="match status" value="1"/>
</dbReference>
<proteinExistence type="inferred from homology"/>
<dbReference type="STRING" id="28117.BHV66_08350"/>
<dbReference type="Gene3D" id="2.60.40.3120">
    <property type="match status" value="1"/>
</dbReference>
<dbReference type="PANTHER" id="PTHR12756">
    <property type="entry name" value="CYTOSOLIC CARBOXYPEPTIDASE"/>
    <property type="match status" value="1"/>
</dbReference>